<evidence type="ECO:0000313" key="1">
    <source>
        <dbReference type="EMBL" id="KAK6354315.1"/>
    </source>
</evidence>
<dbReference type="EMBL" id="JAVHNS010000005">
    <property type="protein sequence ID" value="KAK6354315.1"/>
    <property type="molecule type" value="Genomic_DNA"/>
</dbReference>
<sequence length="94" mass="10472">MSPSRDTKPSEANRMLTSKNAVLAFGGLVALATALVLGNGDQPIFPKPDDPTGDPATWSIDQLRRWLELRNLYPSPTATREELLERVRLNIRRS</sequence>
<name>A0AAV9V405_9PEZI</name>
<accession>A0AAV9V405</accession>
<dbReference type="AlphaFoldDB" id="A0AAV9V405"/>
<organism evidence="1 2">
    <name type="scientific">Orbilia blumenaviensis</name>
    <dbReference type="NCBI Taxonomy" id="1796055"/>
    <lineage>
        <taxon>Eukaryota</taxon>
        <taxon>Fungi</taxon>
        <taxon>Dikarya</taxon>
        <taxon>Ascomycota</taxon>
        <taxon>Pezizomycotina</taxon>
        <taxon>Orbiliomycetes</taxon>
        <taxon>Orbiliales</taxon>
        <taxon>Orbiliaceae</taxon>
        <taxon>Orbilia</taxon>
    </lineage>
</organism>
<reference evidence="1 2" key="1">
    <citation type="submission" date="2019-10" db="EMBL/GenBank/DDBJ databases">
        <authorList>
            <person name="Palmer J.M."/>
        </authorList>
    </citation>
    <scope>NUCLEOTIDE SEQUENCE [LARGE SCALE GENOMIC DNA]</scope>
    <source>
        <strain evidence="1 2">TWF730</strain>
    </source>
</reference>
<dbReference type="Pfam" id="PF10281">
    <property type="entry name" value="Ish1"/>
    <property type="match status" value="1"/>
</dbReference>
<keyword evidence="2" id="KW-1185">Reference proteome</keyword>
<gene>
    <name evidence="1" type="ORF">TWF730_008723</name>
</gene>
<proteinExistence type="predicted"/>
<dbReference type="InterPro" id="IPR018803">
    <property type="entry name" value="Ish1/Msc1-like"/>
</dbReference>
<evidence type="ECO:0000313" key="2">
    <source>
        <dbReference type="Proteomes" id="UP001373714"/>
    </source>
</evidence>
<dbReference type="Proteomes" id="UP001373714">
    <property type="component" value="Unassembled WGS sequence"/>
</dbReference>
<comment type="caution">
    <text evidence="1">The sequence shown here is derived from an EMBL/GenBank/DDBJ whole genome shotgun (WGS) entry which is preliminary data.</text>
</comment>
<protein>
    <submittedName>
        <fullName evidence="1">Uncharacterized protein</fullName>
    </submittedName>
</protein>